<gene>
    <name evidence="1" type="ORF">Tci_599790</name>
</gene>
<evidence type="ECO:0008006" key="2">
    <source>
        <dbReference type="Google" id="ProtNLM"/>
    </source>
</evidence>
<dbReference type="EMBL" id="BKCJ010397099">
    <property type="protein sequence ID" value="GFA27818.1"/>
    <property type="molecule type" value="Genomic_DNA"/>
</dbReference>
<comment type="caution">
    <text evidence="1">The sequence shown here is derived from an EMBL/GenBank/DDBJ whole genome shotgun (WGS) entry which is preliminary data.</text>
</comment>
<name>A0A699JCE0_TANCI</name>
<feature type="non-terminal residue" evidence="1">
    <location>
        <position position="1"/>
    </location>
</feature>
<accession>A0A699JCE0</accession>
<proteinExistence type="predicted"/>
<sequence>DELLSNEDVLMEDFKVYSNAFFDDEEINFDKVDSHYFNVESNLTKTLSNRETLFESSLMFDYLEEFSRELMPTSIFDEERIRREHEEYISFMEKLFSINSFPRPLENFHANTIVETLPSSPTPVEDKGDIHFLEELLVDDSILFPENESSNFDHQDDLSFLRPISEPPDVEFYFDLEPNSGEVISTVKNNIDELNEDECFDPREINVFANVEDDDYFPFIFVIQNFLPYLIYPEVFPLLLSAESEDTIFDPGISYQSSPSSVTQQLPQRSNEGIKLEIAKLIKNNRILLKDKNFPHEEAGMEVLLAKERILKLIQAWDDKQIESWSLPALLLQLLNDSRTIDEMLKQREKEANLTVQQEQEEQADDEEVLQDREKFMIDTQTFLEKFNHYSFGVMPRVLSIAWEIIFKIKEELVEYINSSSWNRPTFFFEDDEEYSIQYKEYLEKSPDEITIVLPTKEPEYSLSMGYEHLSTTPETASNEVTESSAKNLLPISSEYEVTSDDESGCDVPIKDESSSVFTTFSNPIFDDNDDFTSSDDESLSDEEILIEDFKVYSNPLFDDDEINSDEIDPHCFNAKSDLVESLSNQDILIDSSLKFDYLEEFSGALMPTNIVNEERIRREHEEYISFMEKLFSINSFPRPLENFHANTIVETLPSSESSNFDHQDDLSFSRPISEPPDVEFYFDLEPNSGEVISTVKNNIDELNEDECFDPGEINVFANVEDDDYFPFIFVIQIFLPYLIYPEVFPLLLSAESEDTIFDPGISV</sequence>
<organism evidence="1">
    <name type="scientific">Tanacetum cinerariifolium</name>
    <name type="common">Dalmatian daisy</name>
    <name type="synonym">Chrysanthemum cinerariifolium</name>
    <dbReference type="NCBI Taxonomy" id="118510"/>
    <lineage>
        <taxon>Eukaryota</taxon>
        <taxon>Viridiplantae</taxon>
        <taxon>Streptophyta</taxon>
        <taxon>Embryophyta</taxon>
        <taxon>Tracheophyta</taxon>
        <taxon>Spermatophyta</taxon>
        <taxon>Magnoliopsida</taxon>
        <taxon>eudicotyledons</taxon>
        <taxon>Gunneridae</taxon>
        <taxon>Pentapetalae</taxon>
        <taxon>asterids</taxon>
        <taxon>campanulids</taxon>
        <taxon>Asterales</taxon>
        <taxon>Asteraceae</taxon>
        <taxon>Asteroideae</taxon>
        <taxon>Anthemideae</taxon>
        <taxon>Anthemidinae</taxon>
        <taxon>Tanacetum</taxon>
    </lineage>
</organism>
<dbReference type="AlphaFoldDB" id="A0A699JCE0"/>
<reference evidence="1" key="1">
    <citation type="journal article" date="2019" name="Sci. Rep.">
        <title>Draft genome of Tanacetum cinerariifolium, the natural source of mosquito coil.</title>
        <authorList>
            <person name="Yamashiro T."/>
            <person name="Shiraishi A."/>
            <person name="Satake H."/>
            <person name="Nakayama K."/>
        </authorList>
    </citation>
    <scope>NUCLEOTIDE SEQUENCE</scope>
</reference>
<evidence type="ECO:0000313" key="1">
    <source>
        <dbReference type="EMBL" id="GFA27818.1"/>
    </source>
</evidence>
<protein>
    <recommendedName>
        <fullName evidence="2">Reverse transcriptase domain-containing protein</fullName>
    </recommendedName>
</protein>